<dbReference type="InterPro" id="IPR008274">
    <property type="entry name" value="AldOxase/xan_DH_MoCoBD1"/>
</dbReference>
<dbReference type="InterPro" id="IPR037165">
    <property type="entry name" value="AldOxase/xan_DH_Mopterin-bd_sf"/>
</dbReference>
<dbReference type="SUPFAM" id="SSF55961">
    <property type="entry name" value="Bet v1-like"/>
    <property type="match status" value="1"/>
</dbReference>
<keyword evidence="1" id="KW-0500">Molybdenum</keyword>
<feature type="domain" description="Aldehyde oxidase/xanthine dehydrogenase a/b hammerhead" evidence="3">
    <location>
        <begin position="40"/>
        <end position="151"/>
    </location>
</feature>
<dbReference type="SUPFAM" id="SSF54665">
    <property type="entry name" value="CO dehydrogenase molybdoprotein N-domain-like"/>
    <property type="match status" value="1"/>
</dbReference>
<dbReference type="OrthoDB" id="221297at2"/>
<evidence type="ECO:0000313" key="5">
    <source>
        <dbReference type="Proteomes" id="UP000061135"/>
    </source>
</evidence>
<dbReference type="HOGENOM" id="CLU_001681_2_0_4"/>
<dbReference type="InterPro" id="IPR023393">
    <property type="entry name" value="START-like_dom_sf"/>
</dbReference>
<evidence type="ECO:0000259" key="3">
    <source>
        <dbReference type="SMART" id="SM01008"/>
    </source>
</evidence>
<organism evidence="4 5">
    <name type="scientific">Polynucleobacter duraquae</name>
    <dbReference type="NCBI Taxonomy" id="1835254"/>
    <lineage>
        <taxon>Bacteria</taxon>
        <taxon>Pseudomonadati</taxon>
        <taxon>Pseudomonadota</taxon>
        <taxon>Betaproteobacteria</taxon>
        <taxon>Burkholderiales</taxon>
        <taxon>Burkholderiaceae</taxon>
        <taxon>Polynucleobacter</taxon>
    </lineage>
</organism>
<keyword evidence="5" id="KW-1185">Reference proteome</keyword>
<dbReference type="PANTHER" id="PTHR11908:SF132">
    <property type="entry name" value="ALDEHYDE OXIDASE 1-RELATED"/>
    <property type="match status" value="1"/>
</dbReference>
<dbReference type="CDD" id="cd05018">
    <property type="entry name" value="CoxG"/>
    <property type="match status" value="1"/>
</dbReference>
<dbReference type="Pfam" id="PF06240">
    <property type="entry name" value="COXG"/>
    <property type="match status" value="1"/>
</dbReference>
<dbReference type="Pfam" id="PF20256">
    <property type="entry name" value="MoCoBD_2"/>
    <property type="match status" value="1"/>
</dbReference>
<dbReference type="PANTHER" id="PTHR11908">
    <property type="entry name" value="XANTHINE DEHYDROGENASE"/>
    <property type="match status" value="1"/>
</dbReference>
<dbReference type="Gene3D" id="3.30.530.20">
    <property type="match status" value="1"/>
</dbReference>
<reference evidence="4 5" key="1">
    <citation type="submission" date="2014-03" db="EMBL/GenBank/DDBJ databases">
        <title>Genome of Polynucleobacter strain MWH-MoK4.</title>
        <authorList>
            <person name="Hahn M.W."/>
        </authorList>
    </citation>
    <scope>NUCLEOTIDE SEQUENCE [LARGE SCALE GENOMIC DNA]</scope>
    <source>
        <strain evidence="4 5">MWH-MoK4</strain>
    </source>
</reference>
<protein>
    <submittedName>
        <fullName evidence="4">Aerobic-type carbon monoxide dehydrogenase, large subunit CoxL/CutL-like protein</fullName>
    </submittedName>
</protein>
<dbReference type="SUPFAM" id="SSF56003">
    <property type="entry name" value="Molybdenum cofactor-binding domain"/>
    <property type="match status" value="1"/>
</dbReference>
<dbReference type="GO" id="GO:0005506">
    <property type="term" value="F:iron ion binding"/>
    <property type="evidence" value="ECO:0007669"/>
    <property type="project" value="InterPro"/>
</dbReference>
<dbReference type="PATRIC" id="fig|576611.7.peg.864"/>
<sequence length="1012" mass="108746">MIKLLSALIYINSAEKSRLKPSANYLGRSCERVEDVALLTGGGRYLDDLPLPIGTLYAAVVRSPIAHGKIISVDIEQALQIRGVRAILTLKDVQAWSNPLVVAVKTSMRQWVLASEYVRYVGEPIAVVIAESRALAEDGVERVGVNIQPLPALVDVDAALQDNSVILHEDIGSNCVSDRSFQYGDPDTAFQQAASVIEVDIRYPRNSCTPIETGGVIAQWREADSSYEVTSNFMGPFSLQVVMAAALKIPGTKLRHHVAPDSGGSFGVKQSVLPYIIMSCLASRKAGAPVKFIEDRLEHLQAATSATSRHTHLRAAVDGNGKILALDYDQIEDCGAYLRAPEPATLYRMHGCVTGPYQIQNLKIRNRVVLINKTPTGLVRGFGGPQVYYALERLIHKIAKTLGKTHQEIAALNYVQKDQFPYRAAAGALLDSGNYQQALKILEGSPEFRKILDRREQAKKEGRYYGIGISSIVEPSVSNMGYITTVLTKEQRAKAGPKNGAITSATVSIDPSGNISANIASAPAGQGHQTVISQLLADVFGVLPSQIQVNVDFDTAKDAWSIAAGNYSSRFAGAVAGTVFLAAEKLKARIADYAAQALQAKPEDLIFANENISVAGDETRRISFSRLCGNFHWSPGLIREALGPEAILALQETHFWSADVLEAPDEGDRINTSAAYGFAIDACGIEIDPETCSAKVDQYITVHDAGKILNPALADGQIYGAYAQAVGAALFEEFVYSSDGNFLSGTFADYRLPTASDICTPKIYHQESPSPFTPLGAKGIGEGNSMSTPVCIANAIADALDIEDIILPATPSRIHALLVKKGSLKLDKPSNQTSSMVSNADYPLKAQGEVRLQVLPESIFAVLLDPERLKNVIPGCESIRKTSISDGIQFDCIAVVRIGIAKARFVAKVNLTNIQDPDSFSLGGEGRGPLGMALGMGQVSLKNDGGTTVLKYDYQAQVSGKLAAIGSRLLEGAIRLVLDQLFRALAKEAGAKQEGLFKLLLSRFFTILGVGK</sequence>
<dbReference type="KEGG" id="pdq:CL55_00008510"/>
<dbReference type="EMBL" id="CP007501">
    <property type="protein sequence ID" value="AKD25184.1"/>
    <property type="molecule type" value="Genomic_DNA"/>
</dbReference>
<gene>
    <name evidence="4" type="ORF">CL55_00008510</name>
</gene>
<dbReference type="Gene3D" id="3.30.365.10">
    <property type="entry name" value="Aldehyde oxidase/xanthine dehydrogenase, molybdopterin binding domain"/>
    <property type="match status" value="4"/>
</dbReference>
<proteinExistence type="predicted"/>
<evidence type="ECO:0000256" key="1">
    <source>
        <dbReference type="ARBA" id="ARBA00022505"/>
    </source>
</evidence>
<dbReference type="InterPro" id="IPR046867">
    <property type="entry name" value="AldOxase/xan_DH_MoCoBD2"/>
</dbReference>
<dbReference type="Pfam" id="PF01315">
    <property type="entry name" value="Ald_Xan_dh_C"/>
    <property type="match status" value="1"/>
</dbReference>
<dbReference type="InterPro" id="IPR016208">
    <property type="entry name" value="Ald_Oxase/xanthine_DH-like"/>
</dbReference>
<evidence type="ECO:0000313" key="4">
    <source>
        <dbReference type="EMBL" id="AKD25184.1"/>
    </source>
</evidence>
<dbReference type="Pfam" id="PF02738">
    <property type="entry name" value="MoCoBD_1"/>
    <property type="match status" value="1"/>
</dbReference>
<name>A0A0E3V0D5_9BURK</name>
<dbReference type="SMART" id="SM01008">
    <property type="entry name" value="Ald_Xan_dh_C"/>
    <property type="match status" value="1"/>
</dbReference>
<keyword evidence="2" id="KW-0560">Oxidoreductase</keyword>
<dbReference type="STRING" id="1835254.CL55_00008510"/>
<dbReference type="Gene3D" id="3.90.1170.50">
    <property type="entry name" value="Aldehyde oxidase/xanthine dehydrogenase, a/b hammerhead"/>
    <property type="match status" value="1"/>
</dbReference>
<evidence type="ECO:0000256" key="2">
    <source>
        <dbReference type="ARBA" id="ARBA00023002"/>
    </source>
</evidence>
<dbReference type="AlphaFoldDB" id="A0A0E3V0D5"/>
<dbReference type="InterPro" id="IPR036856">
    <property type="entry name" value="Ald_Oxase/Xan_DH_a/b_sf"/>
</dbReference>
<dbReference type="Proteomes" id="UP000061135">
    <property type="component" value="Chromosome"/>
</dbReference>
<accession>A0A0E3V0D5</accession>
<dbReference type="InterPro" id="IPR000674">
    <property type="entry name" value="Ald_Oxase/Xan_DH_a/b"/>
</dbReference>
<dbReference type="GO" id="GO:0016491">
    <property type="term" value="F:oxidoreductase activity"/>
    <property type="evidence" value="ECO:0007669"/>
    <property type="project" value="UniProtKB-KW"/>
</dbReference>
<dbReference type="InterPro" id="IPR010419">
    <property type="entry name" value="CO_DH_gsu"/>
</dbReference>